<keyword evidence="4" id="KW-1185">Reference proteome</keyword>
<feature type="transmembrane region" description="Helical" evidence="1">
    <location>
        <begin position="101"/>
        <end position="118"/>
    </location>
</feature>
<feature type="transmembrane region" description="Helical" evidence="1">
    <location>
        <begin position="75"/>
        <end position="95"/>
    </location>
</feature>
<dbReference type="EMBL" id="CP010777">
    <property type="protein sequence ID" value="AKQ46695.1"/>
    <property type="molecule type" value="Genomic_DNA"/>
</dbReference>
<dbReference type="STRING" id="1379910.TH63_15415"/>
<dbReference type="OrthoDB" id="129627at2"/>
<keyword evidence="1" id="KW-0812">Transmembrane</keyword>
<dbReference type="AlphaFoldDB" id="A0A0H4VLL8"/>
<dbReference type="PANTHER" id="PTHR40763">
    <property type="entry name" value="MEMBRANE PROTEIN-RELATED"/>
    <property type="match status" value="1"/>
</dbReference>
<dbReference type="RefSeq" id="WP_048921725.1">
    <property type="nucleotide sequence ID" value="NZ_CP010777.1"/>
</dbReference>
<dbReference type="InterPro" id="IPR054331">
    <property type="entry name" value="LiaF_TM"/>
</dbReference>
<organism evidence="3 4">
    <name type="scientific">Rufibacter radiotolerans</name>
    <dbReference type="NCBI Taxonomy" id="1379910"/>
    <lineage>
        <taxon>Bacteria</taxon>
        <taxon>Pseudomonadati</taxon>
        <taxon>Bacteroidota</taxon>
        <taxon>Cytophagia</taxon>
        <taxon>Cytophagales</taxon>
        <taxon>Hymenobacteraceae</taxon>
        <taxon>Rufibacter</taxon>
    </lineage>
</organism>
<dbReference type="KEGG" id="ruf:TH63_15415"/>
<dbReference type="PANTHER" id="PTHR40763:SF5">
    <property type="entry name" value="MEMBRANE PROTEIN"/>
    <property type="match status" value="1"/>
</dbReference>
<dbReference type="Pfam" id="PF22570">
    <property type="entry name" value="LiaF-TM"/>
    <property type="match status" value="1"/>
</dbReference>
<protein>
    <recommendedName>
        <fullName evidence="2">LiaF transmembrane domain-containing protein</fullName>
    </recommendedName>
</protein>
<proteinExistence type="predicted"/>
<accession>A0A0H4VLL8</accession>
<dbReference type="Proteomes" id="UP000036458">
    <property type="component" value="Chromosome"/>
</dbReference>
<gene>
    <name evidence="3" type="ORF">TH63_15415</name>
</gene>
<keyword evidence="1" id="KW-0472">Membrane</keyword>
<evidence type="ECO:0000313" key="3">
    <source>
        <dbReference type="EMBL" id="AKQ46695.1"/>
    </source>
</evidence>
<name>A0A0H4VLL8_9BACT</name>
<feature type="domain" description="LiaF transmembrane" evidence="2">
    <location>
        <begin position="27"/>
        <end position="121"/>
    </location>
</feature>
<feature type="transmembrane region" description="Helical" evidence="1">
    <location>
        <begin position="25"/>
        <end position="44"/>
    </location>
</feature>
<reference evidence="3 4" key="1">
    <citation type="submission" date="2015-01" db="EMBL/GenBank/DDBJ databases">
        <title>Rufibacter sp./DG31D/ whole genome sequencing.</title>
        <authorList>
            <person name="Kim M.K."/>
            <person name="Srinivasan S."/>
            <person name="Lee J.-J."/>
        </authorList>
    </citation>
    <scope>NUCLEOTIDE SEQUENCE [LARGE SCALE GENOMIC DNA]</scope>
    <source>
        <strain evidence="3 4">DG31D</strain>
    </source>
</reference>
<dbReference type="PATRIC" id="fig|1379910.4.peg.3362"/>
<evidence type="ECO:0000259" key="2">
    <source>
        <dbReference type="Pfam" id="PF22570"/>
    </source>
</evidence>
<feature type="transmembrane region" description="Helical" evidence="1">
    <location>
        <begin position="50"/>
        <end position="68"/>
    </location>
</feature>
<sequence length="275" mass="30449">METNNENTSPNYSGYEPSRNNGGRVMAGLLIVIVGLALLAREFYVLNVPYWLFSWKMLLIVIGLYTGFKHNFRNIGWIFPFAIGSLFLMEDIFPAFNIKPYFWPVLLIGFGLFMMLRPRHHSPGKGWKSPSQPLPEAYPGNTYTSSYATPASEGVMDPATVSKDDYINGTAVFGGIKKSIITKSFRGGQITTFFGGAEYNLAHADLQGEVVIDVTIMFGGTTLVIPADWKVRSEVACIFGGIDEKRSMIRPSMQGDKVLILKGTVIFGGIDIKSY</sequence>
<evidence type="ECO:0000313" key="4">
    <source>
        <dbReference type="Proteomes" id="UP000036458"/>
    </source>
</evidence>
<keyword evidence="1" id="KW-1133">Transmembrane helix</keyword>
<evidence type="ECO:0000256" key="1">
    <source>
        <dbReference type="SAM" id="Phobius"/>
    </source>
</evidence>